<accession>A0A367ILV1</accession>
<protein>
    <submittedName>
        <fullName evidence="2">Uncharacterized protein</fullName>
    </submittedName>
</protein>
<dbReference type="EMBL" id="PJQM01007111">
    <property type="protein sequence ID" value="RCH78613.1"/>
    <property type="molecule type" value="Genomic_DNA"/>
</dbReference>
<comment type="caution">
    <text evidence="2">The sequence shown here is derived from an EMBL/GenBank/DDBJ whole genome shotgun (WGS) entry which is preliminary data.</text>
</comment>
<reference evidence="2 3" key="1">
    <citation type="journal article" date="2018" name="G3 (Bethesda)">
        <title>Phylogenetic and Phylogenomic Definition of Rhizopus Species.</title>
        <authorList>
            <person name="Gryganskyi A.P."/>
            <person name="Golan J."/>
            <person name="Dolatabadi S."/>
            <person name="Mondo S."/>
            <person name="Robb S."/>
            <person name="Idnurm A."/>
            <person name="Muszewska A."/>
            <person name="Steczkiewicz K."/>
            <person name="Masonjones S."/>
            <person name="Liao H.L."/>
            <person name="Gajdeczka M.T."/>
            <person name="Anike F."/>
            <person name="Vuek A."/>
            <person name="Anishchenko I.M."/>
            <person name="Voigt K."/>
            <person name="de Hoog G.S."/>
            <person name="Smith M.E."/>
            <person name="Heitman J."/>
            <person name="Vilgalys R."/>
            <person name="Stajich J.E."/>
        </authorList>
    </citation>
    <scope>NUCLEOTIDE SEQUENCE [LARGE SCALE GENOMIC DNA]</scope>
    <source>
        <strain evidence="2 3">LSU 92-RS-03</strain>
    </source>
</reference>
<sequence length="111" mass="12391">DEFPLGEIINYDTYFDLKPPEKPSISIRAAQSWMSKAKQAGDDVFVESRTGSGRPASRSPTLDEEHEDFLVNLIDEKPYIFALSPTQQDPAPPSLQLASLSFKQIFACTLQ</sequence>
<dbReference type="AlphaFoldDB" id="A0A367ILV1"/>
<keyword evidence="3" id="KW-1185">Reference proteome</keyword>
<dbReference type="Proteomes" id="UP000253551">
    <property type="component" value="Unassembled WGS sequence"/>
</dbReference>
<feature type="non-terminal residue" evidence="2">
    <location>
        <position position="111"/>
    </location>
</feature>
<feature type="non-terminal residue" evidence="2">
    <location>
        <position position="1"/>
    </location>
</feature>
<evidence type="ECO:0000313" key="3">
    <source>
        <dbReference type="Proteomes" id="UP000253551"/>
    </source>
</evidence>
<name>A0A367ILV1_RHIST</name>
<gene>
    <name evidence="2" type="ORF">CU098_003536</name>
</gene>
<evidence type="ECO:0000313" key="2">
    <source>
        <dbReference type="EMBL" id="RCH78613.1"/>
    </source>
</evidence>
<feature type="region of interest" description="Disordered" evidence="1">
    <location>
        <begin position="44"/>
        <end position="65"/>
    </location>
</feature>
<organism evidence="2 3">
    <name type="scientific">Rhizopus stolonifer</name>
    <name type="common">Rhizopus nigricans</name>
    <dbReference type="NCBI Taxonomy" id="4846"/>
    <lineage>
        <taxon>Eukaryota</taxon>
        <taxon>Fungi</taxon>
        <taxon>Fungi incertae sedis</taxon>
        <taxon>Mucoromycota</taxon>
        <taxon>Mucoromycotina</taxon>
        <taxon>Mucoromycetes</taxon>
        <taxon>Mucorales</taxon>
        <taxon>Mucorineae</taxon>
        <taxon>Rhizopodaceae</taxon>
        <taxon>Rhizopus</taxon>
    </lineage>
</organism>
<evidence type="ECO:0000256" key="1">
    <source>
        <dbReference type="SAM" id="MobiDB-lite"/>
    </source>
</evidence>
<proteinExistence type="predicted"/>